<reference evidence="3 4" key="2">
    <citation type="journal article" date="2015" name="MBio">
        <title>Genome-Resolved Metagenomic Analysis Reveals Roles for Candidate Phyla and Other Microbial Community Members in Biogeochemical Transformations in Oil Reservoirs.</title>
        <authorList>
            <person name="Hu P."/>
            <person name="Tom L."/>
            <person name="Singh A."/>
            <person name="Thomas B.C."/>
            <person name="Baker B.J."/>
            <person name="Piceno Y.M."/>
            <person name="Andersen G.L."/>
            <person name="Banfield J.F."/>
        </authorList>
    </citation>
    <scope>NUCLEOTIDE SEQUENCE [LARGE SCALE GENOMIC DNA]</scope>
</reference>
<comment type="caution">
    <text evidence="2">The sequence shown here is derived from an EMBL/GenBank/DDBJ whole genome shotgun (WGS) entry which is preliminary data.</text>
</comment>
<protein>
    <recommendedName>
        <fullName evidence="5">Methanogenesis marker protein 5</fullName>
    </recommendedName>
</protein>
<proteinExistence type="predicted"/>
<dbReference type="PATRIC" id="fig|2198.3.peg.2031"/>
<name>A0A124G679_9EURY</name>
<dbReference type="EMBL" id="LGHE01000011">
    <property type="protein sequence ID" value="KUL05503.1"/>
    <property type="molecule type" value="Genomic_DNA"/>
</dbReference>
<dbReference type="NCBIfam" id="TIGR03271">
    <property type="entry name" value="methan_mark_5"/>
    <property type="match status" value="1"/>
</dbReference>
<evidence type="ECO:0000313" key="4">
    <source>
        <dbReference type="Proteomes" id="UP000054598"/>
    </source>
</evidence>
<evidence type="ECO:0000313" key="2">
    <source>
        <dbReference type="EMBL" id="KUL05503.1"/>
    </source>
</evidence>
<gene>
    <name evidence="1" type="ORF">XD82_1000</name>
    <name evidence="2" type="ORF">XE10_0183</name>
</gene>
<evidence type="ECO:0008006" key="5">
    <source>
        <dbReference type="Google" id="ProtNLM"/>
    </source>
</evidence>
<dbReference type="InterPro" id="IPR012356">
    <property type="entry name" value="Methan_mark_5"/>
</dbReference>
<dbReference type="AlphaFoldDB" id="A0A124G679"/>
<dbReference type="Proteomes" id="UP000054323">
    <property type="component" value="Unassembled WGS sequence"/>
</dbReference>
<accession>A0A124G679</accession>
<reference evidence="2" key="1">
    <citation type="journal article" date="2015" name="MBio">
        <title>Genome-resolved metagenomic analysis reveals roles for candidate phyla and other microbial community members in biogeochemical transformations in oil reservoirs.</title>
        <authorList>
            <person name="Hu P."/>
            <person name="Tom L."/>
            <person name="Singh A."/>
            <person name="Thomas B.C."/>
            <person name="Baker B.J."/>
            <person name="Piceno Y.M."/>
            <person name="Andersen G.L."/>
            <person name="Banfield J.F."/>
        </authorList>
    </citation>
    <scope>NUCLEOTIDE SEQUENCE [LARGE SCALE GENOMIC DNA]</scope>
    <source>
        <strain evidence="1">62_101</strain>
        <strain evidence="2">63_41</strain>
    </source>
</reference>
<dbReference type="Pfam" id="PF09885">
    <property type="entry name" value="DUF2112"/>
    <property type="match status" value="1"/>
</dbReference>
<evidence type="ECO:0000313" key="1">
    <source>
        <dbReference type="EMBL" id="KUK61671.1"/>
    </source>
</evidence>
<dbReference type="Proteomes" id="UP000054598">
    <property type="component" value="Unassembled WGS sequence"/>
</dbReference>
<sequence length="150" mass="16069">MAKVFIYPATSLILSDLVARFGHKPLGAALGIRERIQTAGVDSPPLQITPEEPKRGLKYAAVEVPSGVRGRMAIYGPLIEEAEAAVIVTDADLAFGCMGCARTDELILFSLRQKGMPILELKYPTNEEEGIQFVAAIKKFLAGLPNGGEA</sequence>
<dbReference type="PIRSF" id="PIRSF018781">
    <property type="entry name" value="UCP018781"/>
    <property type="match status" value="1"/>
</dbReference>
<evidence type="ECO:0000313" key="3">
    <source>
        <dbReference type="Proteomes" id="UP000054323"/>
    </source>
</evidence>
<dbReference type="EMBL" id="LGGD01000110">
    <property type="protein sequence ID" value="KUK61671.1"/>
    <property type="molecule type" value="Genomic_DNA"/>
</dbReference>
<organism evidence="2 4">
    <name type="scientific">Methanoculleus marisnigri</name>
    <dbReference type="NCBI Taxonomy" id="2198"/>
    <lineage>
        <taxon>Archaea</taxon>
        <taxon>Methanobacteriati</taxon>
        <taxon>Methanobacteriota</taxon>
        <taxon>Stenosarchaea group</taxon>
        <taxon>Methanomicrobia</taxon>
        <taxon>Methanomicrobiales</taxon>
        <taxon>Methanomicrobiaceae</taxon>
        <taxon>Methanoculleus</taxon>
    </lineage>
</organism>